<evidence type="ECO:0008006" key="5">
    <source>
        <dbReference type="Google" id="ProtNLM"/>
    </source>
</evidence>
<dbReference type="InterPro" id="IPR000477">
    <property type="entry name" value="RT_dom"/>
</dbReference>
<dbReference type="InterPro" id="IPR036397">
    <property type="entry name" value="RNaseH_sf"/>
</dbReference>
<keyword evidence="4" id="KW-1185">Reference proteome</keyword>
<accession>A0ABP0K2W4</accession>
<feature type="domain" description="RNase H type-1" evidence="2">
    <location>
        <begin position="1196"/>
        <end position="1349"/>
    </location>
</feature>
<evidence type="ECO:0000313" key="4">
    <source>
        <dbReference type="Proteomes" id="UP001642484"/>
    </source>
</evidence>
<feature type="non-terminal residue" evidence="3">
    <location>
        <position position="1"/>
    </location>
</feature>
<evidence type="ECO:0000313" key="3">
    <source>
        <dbReference type="EMBL" id="CAK9020897.1"/>
    </source>
</evidence>
<dbReference type="InterPro" id="IPR012337">
    <property type="entry name" value="RNaseH-like_sf"/>
</dbReference>
<sequence length="1457" mass="163114">IDGIGSHDRLLGPFSSVEIFQDGWLRDTLPAASFARSYYDRADVPAGAYCYVGSGSRLAGDTTADWHAEVLRFGEAAHPGPVWLPQDSFALGTMNPSGIRGKEHQVLDLPAGIWTVAETHLSLPLTNTVLGTLRRTARACDRDCRFLVGAPVPLRTSSSLAGTWSGVMHIADCPSRSVQAQWPHGEFQLGRVALAQHWLGSLGVTGAAIYAWSPGPTWPGAKKLTNRLFETLTDVLIHSRQGCRYVSGDFNLTLDEIPIIEYWKSLGWKEVQELDWSMNGVPPRPTCKGTTQKDFVLVSPELAALFHSAEVLPVFADHAAVFGRFKLQALHQNLQKNDQNPNAMAYRLECWSSILRGKGFVGGFVQWWPTRRIKLQGSPTSLEMLVPSSTSIARMFEDFTLNFRQYESWNCRKQREISRARIQAFRHQIFQRIRSKTKDYVDTLVESADAEILAVSERGDQIQLERPLGNTIHDHLSWWIDDFNEIKVEQISEDLYQVVDADCLIQAGQLLTCKSYCTEVTTIHRALGEFWTQRWSKHANIPASDWNRILSFGRAFLPRRPMPYQPLDLVTWDAANARYTDRSARGADGFHPHDLVVMPRAFKLALLQLLHSVENQATAWPQQLLTGFTACLAKTVDAAAVSQFRPLVIFPAIYRSWATARAKPLLAHIAELATDTQFGFMPGRECLEITFMIQALVELMALSQSTMQGLVTDIQKAFENIPRFPVLQLARHIGAPKPVLQAWETFMDTMERRFQVRGDTGPAHTSSAGVPEGCALSCVAMSVIDLAFHYYMKCFAPQVIPLSFVDNLGLLAVQVGDLFRSTVILQEFMAMWQLDLDHRKTWTWSTSMQDHQELHMLGYEVKTHASDLGAQLSYTGRRHIDHVQARIDSLHSLWPRLRRMEVHDELKRQLLVAAFWPRALHGTALCLLGGTHLSSLRTQAVRALGYGRAGAAPLLRMALSPNLKSDPGFYHLVLVLDSFRRIAGKQEQLLTLWRDHHRLYRGVLKAGPFSKLYEVLSPLSWTLLEPPWIQPRTGAAFDLLQIPATILYRMLETTWMEVVSASVRHRADFRGVNEIDRPTLLRAQKALTPLALSQVTALQEGVFLTGRQQSKFDRLQSGMCPWCDVVDDLDHRCTVCQPLHAARAKHVRILQEWPHLPVSLRHRLLPERFPAWDSWVQSLGELAVPRFDFALVADPNVPWTDIFTDGSCLRPEQPECSLAAWACVSATHGKCLVAAPLYGPCQNIDRSETMALVAAATWAAKEGAAVAIWSDSAYATTGLTRLLAHPEAVPYDTNSDLWYELQGLLHAGVRLQCQHVAAHRNLQDSKSPVDDWTLHWNNAADKAAKAAHCMRAPSVLAMWRSLCAHQDRSLRLLLDLQALHTEVASARQVLLKQPLDEDAVLAADAAEGGGDLQGFIPPQRVTSRWTSLGTVPLHERLLRGDALAETVIAVMMGQVRN</sequence>
<reference evidence="3 4" key="1">
    <citation type="submission" date="2024-02" db="EMBL/GenBank/DDBJ databases">
        <authorList>
            <person name="Chen Y."/>
            <person name="Shah S."/>
            <person name="Dougan E. K."/>
            <person name="Thang M."/>
            <person name="Chan C."/>
        </authorList>
    </citation>
    <scope>NUCLEOTIDE SEQUENCE [LARGE SCALE GENOMIC DNA]</scope>
</reference>
<dbReference type="Gene3D" id="3.30.420.10">
    <property type="entry name" value="Ribonuclease H-like superfamily/Ribonuclease H"/>
    <property type="match status" value="1"/>
</dbReference>
<gene>
    <name evidence="3" type="ORF">CCMP2556_LOCUS14237</name>
</gene>
<dbReference type="SUPFAM" id="SSF56219">
    <property type="entry name" value="DNase I-like"/>
    <property type="match status" value="1"/>
</dbReference>
<dbReference type="SUPFAM" id="SSF53098">
    <property type="entry name" value="Ribonuclease H-like"/>
    <property type="match status" value="1"/>
</dbReference>
<dbReference type="InterPro" id="IPR002156">
    <property type="entry name" value="RNaseH_domain"/>
</dbReference>
<dbReference type="EMBL" id="CAXAMN010007225">
    <property type="protein sequence ID" value="CAK9020897.1"/>
    <property type="molecule type" value="Genomic_DNA"/>
</dbReference>
<dbReference type="Proteomes" id="UP001642484">
    <property type="component" value="Unassembled WGS sequence"/>
</dbReference>
<protein>
    <recommendedName>
        <fullName evidence="5">Reverse transcriptase domain-containing protein</fullName>
    </recommendedName>
</protein>
<proteinExistence type="predicted"/>
<comment type="caution">
    <text evidence="3">The sequence shown here is derived from an EMBL/GenBank/DDBJ whole genome shotgun (WGS) entry which is preliminary data.</text>
</comment>
<organism evidence="3 4">
    <name type="scientific">Durusdinium trenchii</name>
    <dbReference type="NCBI Taxonomy" id="1381693"/>
    <lineage>
        <taxon>Eukaryota</taxon>
        <taxon>Sar</taxon>
        <taxon>Alveolata</taxon>
        <taxon>Dinophyceae</taxon>
        <taxon>Suessiales</taxon>
        <taxon>Symbiodiniaceae</taxon>
        <taxon>Durusdinium</taxon>
    </lineage>
</organism>
<dbReference type="PROSITE" id="PS50879">
    <property type="entry name" value="RNASE_H_1"/>
    <property type="match status" value="1"/>
</dbReference>
<dbReference type="Pfam" id="PF00075">
    <property type="entry name" value="RNase_H"/>
    <property type="match status" value="1"/>
</dbReference>
<feature type="domain" description="Reverse transcriptase" evidence="1">
    <location>
        <begin position="613"/>
        <end position="861"/>
    </location>
</feature>
<name>A0ABP0K2W4_9DINO</name>
<dbReference type="PROSITE" id="PS50878">
    <property type="entry name" value="RT_POL"/>
    <property type="match status" value="1"/>
</dbReference>
<evidence type="ECO:0000259" key="2">
    <source>
        <dbReference type="PROSITE" id="PS50879"/>
    </source>
</evidence>
<dbReference type="InterPro" id="IPR036691">
    <property type="entry name" value="Endo/exonu/phosph_ase_sf"/>
</dbReference>
<dbReference type="Pfam" id="PF00078">
    <property type="entry name" value="RVT_1"/>
    <property type="match status" value="1"/>
</dbReference>
<evidence type="ECO:0000259" key="1">
    <source>
        <dbReference type="PROSITE" id="PS50878"/>
    </source>
</evidence>